<gene>
    <name evidence="1" type="ORF">ZMTM_07400</name>
</gene>
<protein>
    <recommendedName>
        <fullName evidence="3">DUF1398 domain-containing protein</fullName>
    </recommendedName>
</protein>
<evidence type="ECO:0000313" key="1">
    <source>
        <dbReference type="EMBL" id="BCM24481.1"/>
    </source>
</evidence>
<name>A0A8D5GA70_9PROT</name>
<sequence>MDTTVRDIIENSARQSYEGSIHFGQVIGNLMNAGVESYFADYRSPSTTYYLPSDENIRLILKVPQLKIAHVFDKEAIQNAIRGAQRGEVKYPQFLELSMQAGCIGYFVWITGRHVTYYGRNGETHIEPFPDANCRLSS</sequence>
<reference evidence="1" key="1">
    <citation type="journal article" date="2021" name="Arch. Microbiol.">
        <title>Methyloradius palustris gen. nov., sp. nov., a methanol-oxidizing bacterium isolated from snow.</title>
        <authorList>
            <person name="Miyadera T."/>
            <person name="Kojima H."/>
            <person name="Fukui M."/>
        </authorList>
    </citation>
    <scope>NUCLEOTIDE SEQUENCE</scope>
    <source>
        <strain evidence="1">Zm11</strain>
    </source>
</reference>
<dbReference type="InterPro" id="IPR036696">
    <property type="entry name" value="YdfO-like_sf"/>
</dbReference>
<dbReference type="AlphaFoldDB" id="A0A8D5GA70"/>
<keyword evidence="2" id="KW-1185">Reference proteome</keyword>
<evidence type="ECO:0008006" key="3">
    <source>
        <dbReference type="Google" id="ProtNLM"/>
    </source>
</evidence>
<dbReference type="SUPFAM" id="SSF160419">
    <property type="entry name" value="YdfO-like"/>
    <property type="match status" value="1"/>
</dbReference>
<proteinExistence type="predicted"/>
<accession>A0A8D5GA70</accession>
<dbReference type="Pfam" id="PF07166">
    <property type="entry name" value="DUF1398"/>
    <property type="match status" value="1"/>
</dbReference>
<dbReference type="KEGG" id="mpau:ZMTM_07400"/>
<evidence type="ECO:0000313" key="2">
    <source>
        <dbReference type="Proteomes" id="UP000826722"/>
    </source>
</evidence>
<dbReference type="Proteomes" id="UP000826722">
    <property type="component" value="Chromosome"/>
</dbReference>
<dbReference type="Gene3D" id="3.30.1810.10">
    <property type="entry name" value="YdfO-like"/>
    <property type="match status" value="1"/>
</dbReference>
<dbReference type="InterPro" id="IPR009833">
    <property type="entry name" value="DUF1398"/>
</dbReference>
<dbReference type="RefSeq" id="WP_221765009.1">
    <property type="nucleotide sequence ID" value="NZ_AP024110.1"/>
</dbReference>
<organism evidence="1 2">
    <name type="scientific">Methyloradius palustris</name>
    <dbReference type="NCBI Taxonomy" id="2778876"/>
    <lineage>
        <taxon>Bacteria</taxon>
        <taxon>Pseudomonadati</taxon>
        <taxon>Pseudomonadota</taxon>
        <taxon>Betaproteobacteria</taxon>
        <taxon>Nitrosomonadales</taxon>
        <taxon>Methylophilaceae</taxon>
        <taxon>Methyloradius</taxon>
    </lineage>
</organism>
<dbReference type="EMBL" id="AP024110">
    <property type="protein sequence ID" value="BCM24481.1"/>
    <property type="molecule type" value="Genomic_DNA"/>
</dbReference>